<keyword evidence="4" id="KW-0804">Transcription</keyword>
<accession>A0A179HZD8</accession>
<dbReference type="EMBL" id="LUKN01004502">
    <property type="protein sequence ID" value="OAQ95906.1"/>
    <property type="molecule type" value="Genomic_DNA"/>
</dbReference>
<dbReference type="GO" id="GO:0000981">
    <property type="term" value="F:DNA-binding transcription factor activity, RNA polymerase II-specific"/>
    <property type="evidence" value="ECO:0007669"/>
    <property type="project" value="InterPro"/>
</dbReference>
<evidence type="ECO:0000313" key="7">
    <source>
        <dbReference type="EMBL" id="OAQ95906.1"/>
    </source>
</evidence>
<evidence type="ECO:0000256" key="5">
    <source>
        <dbReference type="ARBA" id="ARBA00023242"/>
    </source>
</evidence>
<dbReference type="PANTHER" id="PTHR31845:SF39">
    <property type="entry name" value="TRANSCRIPTION FACTOR PBCR-RELATED"/>
    <property type="match status" value="1"/>
</dbReference>
<dbReference type="CDD" id="cd00067">
    <property type="entry name" value="GAL4"/>
    <property type="match status" value="1"/>
</dbReference>
<name>A0A179HZD8_CORDF</name>
<evidence type="ECO:0000313" key="8">
    <source>
        <dbReference type="Proteomes" id="UP000243081"/>
    </source>
</evidence>
<dbReference type="InterPro" id="IPR001138">
    <property type="entry name" value="Zn2Cys6_DnaBD"/>
</dbReference>
<dbReference type="GO" id="GO:0005634">
    <property type="term" value="C:nucleus"/>
    <property type="evidence" value="ECO:0007669"/>
    <property type="project" value="UniProtKB-SubCell"/>
</dbReference>
<evidence type="ECO:0008006" key="9">
    <source>
        <dbReference type="Google" id="ProtNLM"/>
    </source>
</evidence>
<comment type="subcellular location">
    <subcellularLocation>
        <location evidence="1">Nucleus</location>
    </subcellularLocation>
</comment>
<keyword evidence="2" id="KW-0805">Transcription regulation</keyword>
<evidence type="ECO:0000256" key="4">
    <source>
        <dbReference type="ARBA" id="ARBA00023163"/>
    </source>
</evidence>
<dbReference type="Proteomes" id="UP000243081">
    <property type="component" value="Unassembled WGS sequence"/>
</dbReference>
<organism evidence="7 8">
    <name type="scientific">Cordyceps confragosa</name>
    <name type="common">Lecanicillium lecanii</name>
    <dbReference type="NCBI Taxonomy" id="2714763"/>
    <lineage>
        <taxon>Eukaryota</taxon>
        <taxon>Fungi</taxon>
        <taxon>Dikarya</taxon>
        <taxon>Ascomycota</taxon>
        <taxon>Pezizomycotina</taxon>
        <taxon>Sordariomycetes</taxon>
        <taxon>Hypocreomycetidae</taxon>
        <taxon>Hypocreales</taxon>
        <taxon>Cordycipitaceae</taxon>
        <taxon>Akanthomyces</taxon>
    </lineage>
</organism>
<evidence type="ECO:0000256" key="1">
    <source>
        <dbReference type="ARBA" id="ARBA00004123"/>
    </source>
</evidence>
<reference evidence="7 8" key="1">
    <citation type="submission" date="2016-03" db="EMBL/GenBank/DDBJ databases">
        <title>Fine-scale spatial genetic structure of a fungal parasite of coffee scale insects.</title>
        <authorList>
            <person name="Jackson D."/>
            <person name="Zemenick K.A."/>
            <person name="Malloure B."/>
            <person name="Quandt C.A."/>
            <person name="James T.Y."/>
        </authorList>
    </citation>
    <scope>NUCLEOTIDE SEQUENCE [LARGE SCALE GENOMIC DNA]</scope>
    <source>
        <strain evidence="7 8">UM487</strain>
    </source>
</reference>
<gene>
    <name evidence="7" type="ORF">LLEC1_07892</name>
</gene>
<evidence type="ECO:0000256" key="2">
    <source>
        <dbReference type="ARBA" id="ARBA00023015"/>
    </source>
</evidence>
<dbReference type="AlphaFoldDB" id="A0A179HZD8"/>
<dbReference type="GO" id="GO:0008270">
    <property type="term" value="F:zinc ion binding"/>
    <property type="evidence" value="ECO:0007669"/>
    <property type="project" value="InterPro"/>
</dbReference>
<dbReference type="OrthoDB" id="5424793at2759"/>
<evidence type="ECO:0000256" key="6">
    <source>
        <dbReference type="SAM" id="MobiDB-lite"/>
    </source>
</evidence>
<proteinExistence type="predicted"/>
<dbReference type="PANTHER" id="PTHR31845">
    <property type="entry name" value="FINGER DOMAIN PROTEIN, PUTATIVE-RELATED"/>
    <property type="match status" value="1"/>
</dbReference>
<keyword evidence="3" id="KW-0238">DNA-binding</keyword>
<comment type="caution">
    <text evidence="7">The sequence shown here is derived from an EMBL/GenBank/DDBJ whole genome shotgun (WGS) entry which is preliminary data.</text>
</comment>
<dbReference type="GO" id="GO:0000976">
    <property type="term" value="F:transcription cis-regulatory region binding"/>
    <property type="evidence" value="ECO:0007669"/>
    <property type="project" value="TreeGrafter"/>
</dbReference>
<keyword evidence="8" id="KW-1185">Reference proteome</keyword>
<keyword evidence="5" id="KW-0539">Nucleus</keyword>
<sequence>MSSCPVSSSSQDSGSAAATTTTGRKRIPTACEACRVAKIRCLPSDQDGTCQNPLGDTLPPPPKPSATFTIDIPLTETSCSSSVETLRETHAAYLDSLFPPTTHASSAPPSSPCQHLHGSSSLASEAASSPSVSSSVVHDMHATRPSFNMASAESLLDAFRSMLTFCPCILLPADVTVRDLAQTRPFVLLAILAAAAGAKSLQGHNLYDDEFRKVFALKLVAGGERSLELLQGILIYCLWSVAFQNLQYPFHLRPRVKHVFQYTRMAADLVHDLELDTEPFPDNATAPMTPERLDSIRAYVAQYYLSSWYTSRPLFKSPVPLPPLSTVNTS</sequence>
<evidence type="ECO:0000256" key="3">
    <source>
        <dbReference type="ARBA" id="ARBA00023125"/>
    </source>
</evidence>
<protein>
    <recommendedName>
        <fullName evidence="9">Zn(2)-C6 fungal-type domain-containing protein</fullName>
    </recommendedName>
</protein>
<dbReference type="InterPro" id="IPR051089">
    <property type="entry name" value="prtT"/>
</dbReference>
<feature type="region of interest" description="Disordered" evidence="6">
    <location>
        <begin position="1"/>
        <end position="22"/>
    </location>
</feature>
<feature type="region of interest" description="Disordered" evidence="6">
    <location>
        <begin position="103"/>
        <end position="126"/>
    </location>
</feature>